<dbReference type="Pfam" id="PF06568">
    <property type="entry name" value="YjiS-like"/>
    <property type="match status" value="1"/>
</dbReference>
<comment type="caution">
    <text evidence="2">The sequence shown here is derived from an EMBL/GenBank/DDBJ whole genome shotgun (WGS) entry which is preliminary data.</text>
</comment>
<evidence type="ECO:0000313" key="2">
    <source>
        <dbReference type="EMBL" id="TDQ84577.1"/>
    </source>
</evidence>
<dbReference type="RefSeq" id="WP_133612592.1">
    <property type="nucleotide sequence ID" value="NZ_SNYW01000006.1"/>
</dbReference>
<dbReference type="AlphaFoldDB" id="A0A4R6WXY6"/>
<sequence length="78" mass="9045">METTIFLKVGNRQVSPYQPVVWLALALRHFVDQMIKRRNERRSIAVLSAMSDYQLRDLGIGRSQIVRTVRQGRPASDF</sequence>
<keyword evidence="3" id="KW-1185">Reference proteome</keyword>
<dbReference type="InterPro" id="IPR009506">
    <property type="entry name" value="YjiS-like"/>
</dbReference>
<organism evidence="2 3">
    <name type="scientific">Dongia mobilis</name>
    <dbReference type="NCBI Taxonomy" id="578943"/>
    <lineage>
        <taxon>Bacteria</taxon>
        <taxon>Pseudomonadati</taxon>
        <taxon>Pseudomonadota</taxon>
        <taxon>Alphaproteobacteria</taxon>
        <taxon>Rhodospirillales</taxon>
        <taxon>Dongiaceae</taxon>
        <taxon>Dongia</taxon>
    </lineage>
</organism>
<feature type="domain" description="YjiS-like" evidence="1">
    <location>
        <begin position="33"/>
        <end position="65"/>
    </location>
</feature>
<dbReference type="OrthoDB" id="8244198at2"/>
<dbReference type="EMBL" id="SNYW01000006">
    <property type="protein sequence ID" value="TDQ84577.1"/>
    <property type="molecule type" value="Genomic_DNA"/>
</dbReference>
<evidence type="ECO:0000313" key="3">
    <source>
        <dbReference type="Proteomes" id="UP000295783"/>
    </source>
</evidence>
<gene>
    <name evidence="2" type="ORF">A8950_1136</name>
</gene>
<accession>A0A4R6WXY6</accession>
<evidence type="ECO:0000259" key="1">
    <source>
        <dbReference type="Pfam" id="PF06568"/>
    </source>
</evidence>
<protein>
    <submittedName>
        <fullName evidence="2">Uncharacterized protein DUF1127</fullName>
    </submittedName>
</protein>
<dbReference type="Proteomes" id="UP000295783">
    <property type="component" value="Unassembled WGS sequence"/>
</dbReference>
<name>A0A4R6WXY6_9PROT</name>
<reference evidence="2 3" key="1">
    <citation type="submission" date="2019-03" db="EMBL/GenBank/DDBJ databases">
        <title>Genomic Encyclopedia of Type Strains, Phase III (KMG-III): the genomes of soil and plant-associated and newly described type strains.</title>
        <authorList>
            <person name="Whitman W."/>
        </authorList>
    </citation>
    <scope>NUCLEOTIDE SEQUENCE [LARGE SCALE GENOMIC DNA]</scope>
    <source>
        <strain evidence="2 3">CGMCC 1.7660</strain>
    </source>
</reference>
<proteinExistence type="predicted"/>